<gene>
    <name evidence="2" type="ORF">DdX_12438</name>
</gene>
<sequence>MEQEPEKEPEAVDEVAMEQGPDTEADVPGDFPELVTEGAEHDSTETALLLDSLKEDATMSADESIAAEDEKDGEWTHMTSVNSEQEMFKFCEMNRLLIIHHVGDDRIRMKCKSVIYGCRFAAFAKADDNGTFQIYSKNHHERHKEPLRPKTKLVNKMKTIKKSPRMISDYITADNKRMRARIGDGWDFFGTLHCQKEVDAFVDANKLQRQWQHEIKVKYVCLYFSCRYWLMTIVNKYGNFQLFSKNEHNHMAMLQLRQMLYQKKRVRDAKCRLPTTLKSPEVSLQALPFAPSKETVQNALMSPSNGQAQISSHSQLAPVKPEWADLEMSNNDSISVSDIIGSEDGTTPTSSRSIRSSSFDTSRNLDIAASQSSDDRERKRVTNQRVVGDEWTFRGLLHCDEEANAFIGANNLRFQWHHKIKVKYVCPSNGCKYWLMTLVNVHGHIQVFDKNGHSHPASLKLTELLYPGKKDKYSKCRLYMLNNLKDTPSRLPNQRVPLSRPSVPAKRYSPEPTSSAAYRKSLPPAKCFPPTNAPTPISIPTTCDSKIELLKQRLGIPSGHGQEIAVSEGDESFGNSGDDGMTPTSSKPVVQPTPSRPVSYYIPKPFVENPNSERKHRMRVGDGWNILGLMHCQAEIDAFVDANYLRIQWNHGTKVKYACQSISCRYWMYSIENPAGYFALYDNREHNHDAPLYLEGLLNPDKFRAPECRLHILNATDDVKPARSSLLIASAQALPKNPLPLTQPKILTASQQIQTTSESKLDLLKQRLGMTKDSYNSNGAQPPEDGGHNVVNSTQIKNTPSSSNGARIRVLTKKHPFPAQPYRGVDSPQQRLPSVNELGSPTQTFQSTNDMLLSMATAIITGVTPLNFPVPEEQNKIRLNNAPVDAGLGPSNFFLMKDDIKEEDLSD</sequence>
<feature type="compositionally biased region" description="Basic and acidic residues" evidence="1">
    <location>
        <begin position="1"/>
        <end position="10"/>
    </location>
</feature>
<name>A0AAD4MVH1_9BILA</name>
<feature type="compositionally biased region" description="Polar residues" evidence="1">
    <location>
        <begin position="790"/>
        <end position="805"/>
    </location>
</feature>
<feature type="region of interest" description="Disordered" evidence="1">
    <location>
        <begin position="568"/>
        <end position="594"/>
    </location>
</feature>
<comment type="caution">
    <text evidence="2">The sequence shown here is derived from an EMBL/GenBank/DDBJ whole genome shotgun (WGS) entry which is preliminary data.</text>
</comment>
<evidence type="ECO:0000313" key="2">
    <source>
        <dbReference type="EMBL" id="KAI1707342.1"/>
    </source>
</evidence>
<keyword evidence="3" id="KW-1185">Reference proteome</keyword>
<organism evidence="2 3">
    <name type="scientific">Ditylenchus destructor</name>
    <dbReference type="NCBI Taxonomy" id="166010"/>
    <lineage>
        <taxon>Eukaryota</taxon>
        <taxon>Metazoa</taxon>
        <taxon>Ecdysozoa</taxon>
        <taxon>Nematoda</taxon>
        <taxon>Chromadorea</taxon>
        <taxon>Rhabditida</taxon>
        <taxon>Tylenchina</taxon>
        <taxon>Tylenchomorpha</taxon>
        <taxon>Sphaerularioidea</taxon>
        <taxon>Anguinidae</taxon>
        <taxon>Anguininae</taxon>
        <taxon>Ditylenchus</taxon>
    </lineage>
</organism>
<accession>A0AAD4MVH1</accession>
<feature type="region of interest" description="Disordered" evidence="1">
    <location>
        <begin position="1"/>
        <end position="43"/>
    </location>
</feature>
<feature type="region of interest" description="Disordered" evidence="1">
    <location>
        <begin position="772"/>
        <end position="805"/>
    </location>
</feature>
<evidence type="ECO:0000313" key="3">
    <source>
        <dbReference type="Proteomes" id="UP001201812"/>
    </source>
</evidence>
<evidence type="ECO:0000256" key="1">
    <source>
        <dbReference type="SAM" id="MobiDB-lite"/>
    </source>
</evidence>
<feature type="compositionally biased region" description="Acidic residues" evidence="1">
    <location>
        <begin position="11"/>
        <end position="27"/>
    </location>
</feature>
<feature type="region of interest" description="Disordered" evidence="1">
    <location>
        <begin position="337"/>
        <end position="359"/>
    </location>
</feature>
<dbReference type="AlphaFoldDB" id="A0AAD4MVH1"/>
<protein>
    <submittedName>
        <fullName evidence="2">Uncharacterized protein</fullName>
    </submittedName>
</protein>
<dbReference type="EMBL" id="JAKKPZ010000041">
    <property type="protein sequence ID" value="KAI1707342.1"/>
    <property type="molecule type" value="Genomic_DNA"/>
</dbReference>
<feature type="region of interest" description="Disordered" evidence="1">
    <location>
        <begin position="489"/>
        <end position="533"/>
    </location>
</feature>
<dbReference type="Proteomes" id="UP001201812">
    <property type="component" value="Unassembled WGS sequence"/>
</dbReference>
<reference evidence="2" key="1">
    <citation type="submission" date="2022-01" db="EMBL/GenBank/DDBJ databases">
        <title>Genome Sequence Resource for Two Populations of Ditylenchus destructor, the Migratory Endoparasitic Phytonematode.</title>
        <authorList>
            <person name="Zhang H."/>
            <person name="Lin R."/>
            <person name="Xie B."/>
        </authorList>
    </citation>
    <scope>NUCLEOTIDE SEQUENCE</scope>
    <source>
        <strain evidence="2">BazhouSP</strain>
    </source>
</reference>
<proteinExistence type="predicted"/>